<reference evidence="2" key="2">
    <citation type="journal article" date="2022" name="Microb. Genom.">
        <title>A chromosome-scale genome assembly of the tomato pathogen Cladosporium fulvum reveals a compartmentalized genome architecture and the presence of a dispensable chromosome.</title>
        <authorList>
            <person name="Zaccaron A.Z."/>
            <person name="Chen L.H."/>
            <person name="Samaras A."/>
            <person name="Stergiopoulos I."/>
        </authorList>
    </citation>
    <scope>NUCLEOTIDE SEQUENCE</scope>
    <source>
        <strain evidence="2">Race5_Kim</strain>
    </source>
</reference>
<dbReference type="Proteomes" id="UP000756132">
    <property type="component" value="Chromosome 10"/>
</dbReference>
<gene>
    <name evidence="2" type="ORF">CLAFUR5_12169</name>
</gene>
<evidence type="ECO:0000256" key="1">
    <source>
        <dbReference type="SAM" id="SignalP"/>
    </source>
</evidence>
<keyword evidence="1" id="KW-0732">Signal</keyword>
<evidence type="ECO:0000313" key="3">
    <source>
        <dbReference type="Proteomes" id="UP000756132"/>
    </source>
</evidence>
<proteinExistence type="predicted"/>
<dbReference type="AlphaFoldDB" id="A0A9Q8PIR1"/>
<feature type="chain" id="PRO_5040459868" evidence="1">
    <location>
        <begin position="21"/>
        <end position="167"/>
    </location>
</feature>
<evidence type="ECO:0000313" key="2">
    <source>
        <dbReference type="EMBL" id="UJO23218.1"/>
    </source>
</evidence>
<accession>A0A9Q8PIR1</accession>
<sequence>MKSCIKFIVLALNAATYTTASPVQTTSSSTTTITKRDTTCFDCGEGLDRITMNGLVSKYCKNHASGNPSFQYIYDDIFYVTNGRIAQVSFGVRATGASGCPEDIDMSPEECTRGFRQIADGCNENENVKQGGVYHETCVEWDINPNLKGIGESSCGGDTIWPILGDH</sequence>
<dbReference type="EMBL" id="CP090172">
    <property type="protein sequence ID" value="UJO23218.1"/>
    <property type="molecule type" value="Genomic_DNA"/>
</dbReference>
<name>A0A9Q8PIR1_PASFU</name>
<protein>
    <submittedName>
        <fullName evidence="2">Uncharacterized protein</fullName>
    </submittedName>
</protein>
<reference evidence="2" key="1">
    <citation type="submission" date="2021-12" db="EMBL/GenBank/DDBJ databases">
        <authorList>
            <person name="Zaccaron A."/>
            <person name="Stergiopoulos I."/>
        </authorList>
    </citation>
    <scope>NUCLEOTIDE SEQUENCE</scope>
    <source>
        <strain evidence="2">Race5_Kim</strain>
    </source>
</reference>
<dbReference type="RefSeq" id="XP_047767584.1">
    <property type="nucleotide sequence ID" value="XM_047911317.1"/>
</dbReference>
<dbReference type="KEGG" id="ffu:CLAFUR5_12169"/>
<keyword evidence="3" id="KW-1185">Reference proteome</keyword>
<feature type="signal peptide" evidence="1">
    <location>
        <begin position="1"/>
        <end position="20"/>
    </location>
</feature>
<dbReference type="GeneID" id="71992047"/>
<organism evidence="2 3">
    <name type="scientific">Passalora fulva</name>
    <name type="common">Tomato leaf mold</name>
    <name type="synonym">Cladosporium fulvum</name>
    <dbReference type="NCBI Taxonomy" id="5499"/>
    <lineage>
        <taxon>Eukaryota</taxon>
        <taxon>Fungi</taxon>
        <taxon>Dikarya</taxon>
        <taxon>Ascomycota</taxon>
        <taxon>Pezizomycotina</taxon>
        <taxon>Dothideomycetes</taxon>
        <taxon>Dothideomycetidae</taxon>
        <taxon>Mycosphaerellales</taxon>
        <taxon>Mycosphaerellaceae</taxon>
        <taxon>Fulvia</taxon>
    </lineage>
</organism>